<comment type="subcellular location">
    <subcellularLocation>
        <location evidence="2">Membrane</location>
        <topology evidence="2">Single-pass membrane protein</topology>
    </subcellularLocation>
</comment>
<evidence type="ECO:0008006" key="17">
    <source>
        <dbReference type="Google" id="ProtNLM"/>
    </source>
</evidence>
<evidence type="ECO:0000313" key="15">
    <source>
        <dbReference type="EMBL" id="KAK5575462.1"/>
    </source>
</evidence>
<dbReference type="GO" id="GO:0004497">
    <property type="term" value="F:monooxygenase activity"/>
    <property type="evidence" value="ECO:0007669"/>
    <property type="project" value="UniProtKB-KW"/>
</dbReference>
<dbReference type="GO" id="GO:0016020">
    <property type="term" value="C:membrane"/>
    <property type="evidence" value="ECO:0007669"/>
    <property type="project" value="UniProtKB-SubCell"/>
</dbReference>
<evidence type="ECO:0000256" key="5">
    <source>
        <dbReference type="ARBA" id="ARBA00022692"/>
    </source>
</evidence>
<evidence type="ECO:0000256" key="10">
    <source>
        <dbReference type="ARBA" id="ARBA00023033"/>
    </source>
</evidence>
<keyword evidence="14" id="KW-0732">Signal</keyword>
<dbReference type="GO" id="GO:0020037">
    <property type="term" value="F:heme binding"/>
    <property type="evidence" value="ECO:0007669"/>
    <property type="project" value="InterPro"/>
</dbReference>
<dbReference type="Pfam" id="PF00067">
    <property type="entry name" value="p450"/>
    <property type="match status" value="1"/>
</dbReference>
<sequence>MSITLLLIIISIIFYLFSNKNKRKNQKIKGPNGIPIFGNLLSMNGELHLKLQQWYRIYGPIYSIRMGNIDTVVLTEYPTIRKAFVENSEAFENRYQLKSRLALTGCQDLAIQNGEIHTLLKKIVLSEMTTTRIKRMEIHIIQETEKLLKLLDKHAEEGKPFIINNYFNMFSMNVILRFLFGIDFPYDKLDESADYVKSIKSFFTVAGAPMLSDFIPIPLKKSGVFFDSYKELEIETDKLIEKFKKTRNKEIENGSYDIDRDESILSKLLNEYEKSNITWECVSHTCIDIISAGTDTSSNTLVMAIIELVNNNDIQLKTHSNISTSLFDNKETVITHSKYRSSINYLSMVIKETFRKHPIALTGLPHVTTEDVEIEGYKIESGTYIIQNIYSSHRCEKFFPSPDEFIPERFLEPSQANQGLIHFGLGVRDCVGKSLAECEIFTILATLINRYQFINPNPSKPLCDVGTFGLAQVCPDANIILKKRF</sequence>
<dbReference type="InterPro" id="IPR036396">
    <property type="entry name" value="Cyt_P450_sf"/>
</dbReference>
<feature type="signal peptide" evidence="14">
    <location>
        <begin position="1"/>
        <end position="18"/>
    </location>
</feature>
<keyword evidence="11" id="KW-0472">Membrane</keyword>
<dbReference type="CDD" id="cd20617">
    <property type="entry name" value="CYP1_2-like"/>
    <property type="match status" value="1"/>
</dbReference>
<evidence type="ECO:0000256" key="2">
    <source>
        <dbReference type="ARBA" id="ARBA00004167"/>
    </source>
</evidence>
<dbReference type="InterPro" id="IPR001128">
    <property type="entry name" value="Cyt_P450"/>
</dbReference>
<evidence type="ECO:0000256" key="1">
    <source>
        <dbReference type="ARBA" id="ARBA00001971"/>
    </source>
</evidence>
<evidence type="ECO:0000256" key="8">
    <source>
        <dbReference type="ARBA" id="ARBA00023002"/>
    </source>
</evidence>
<accession>A0AAN7TKH1</accession>
<organism evidence="15 16">
    <name type="scientific">Dictyostelium firmibasis</name>
    <dbReference type="NCBI Taxonomy" id="79012"/>
    <lineage>
        <taxon>Eukaryota</taxon>
        <taxon>Amoebozoa</taxon>
        <taxon>Evosea</taxon>
        <taxon>Eumycetozoa</taxon>
        <taxon>Dictyostelia</taxon>
        <taxon>Dictyosteliales</taxon>
        <taxon>Dictyosteliaceae</taxon>
        <taxon>Dictyostelium</taxon>
    </lineage>
</organism>
<evidence type="ECO:0000256" key="11">
    <source>
        <dbReference type="ARBA" id="ARBA00023136"/>
    </source>
</evidence>
<dbReference type="InterPro" id="IPR002401">
    <property type="entry name" value="Cyt_P450_E_grp-I"/>
</dbReference>
<dbReference type="PRINTS" id="PR00463">
    <property type="entry name" value="EP450I"/>
</dbReference>
<comment type="cofactor">
    <cofactor evidence="1 12">
        <name>heme</name>
        <dbReference type="ChEBI" id="CHEBI:30413"/>
    </cofactor>
</comment>
<keyword evidence="6 12" id="KW-0479">Metal-binding</keyword>
<keyword evidence="16" id="KW-1185">Reference proteome</keyword>
<proteinExistence type="inferred from homology"/>
<keyword evidence="4 12" id="KW-0349">Heme</keyword>
<dbReference type="InterPro" id="IPR017972">
    <property type="entry name" value="Cyt_P450_CS"/>
</dbReference>
<dbReference type="SUPFAM" id="SSF48264">
    <property type="entry name" value="Cytochrome P450"/>
    <property type="match status" value="1"/>
</dbReference>
<evidence type="ECO:0000256" key="4">
    <source>
        <dbReference type="ARBA" id="ARBA00022617"/>
    </source>
</evidence>
<dbReference type="GO" id="GO:0005506">
    <property type="term" value="F:iron ion binding"/>
    <property type="evidence" value="ECO:0007669"/>
    <property type="project" value="InterPro"/>
</dbReference>
<evidence type="ECO:0000256" key="6">
    <source>
        <dbReference type="ARBA" id="ARBA00022723"/>
    </source>
</evidence>
<comment type="similarity">
    <text evidence="3 13">Belongs to the cytochrome P450 family.</text>
</comment>
<dbReference type="PRINTS" id="PR00385">
    <property type="entry name" value="P450"/>
</dbReference>
<dbReference type="EMBL" id="JAVFKY010000005">
    <property type="protein sequence ID" value="KAK5575462.1"/>
    <property type="molecule type" value="Genomic_DNA"/>
</dbReference>
<evidence type="ECO:0000256" key="12">
    <source>
        <dbReference type="PIRSR" id="PIRSR602401-1"/>
    </source>
</evidence>
<evidence type="ECO:0000256" key="9">
    <source>
        <dbReference type="ARBA" id="ARBA00023004"/>
    </source>
</evidence>
<keyword evidence="10 13" id="KW-0503">Monooxygenase</keyword>
<dbReference type="AlphaFoldDB" id="A0AAN7TKH1"/>
<keyword evidence="7" id="KW-1133">Transmembrane helix</keyword>
<evidence type="ECO:0000256" key="7">
    <source>
        <dbReference type="ARBA" id="ARBA00022989"/>
    </source>
</evidence>
<dbReference type="PROSITE" id="PS00086">
    <property type="entry name" value="CYTOCHROME_P450"/>
    <property type="match status" value="1"/>
</dbReference>
<evidence type="ECO:0000256" key="3">
    <source>
        <dbReference type="ARBA" id="ARBA00010617"/>
    </source>
</evidence>
<gene>
    <name evidence="15" type="ORF">RB653_006595</name>
</gene>
<reference evidence="15 16" key="1">
    <citation type="submission" date="2023-11" db="EMBL/GenBank/DDBJ databases">
        <title>Dfirmibasis_genome.</title>
        <authorList>
            <person name="Edelbroek B."/>
            <person name="Kjellin J."/>
            <person name="Jerlstrom-Hultqvist J."/>
            <person name="Soderbom F."/>
        </authorList>
    </citation>
    <scope>NUCLEOTIDE SEQUENCE [LARGE SCALE GENOMIC DNA]</scope>
    <source>
        <strain evidence="15 16">TNS-C-14</strain>
    </source>
</reference>
<evidence type="ECO:0000313" key="16">
    <source>
        <dbReference type="Proteomes" id="UP001344447"/>
    </source>
</evidence>
<keyword evidence="5" id="KW-0812">Transmembrane</keyword>
<comment type="caution">
    <text evidence="15">The sequence shown here is derived from an EMBL/GenBank/DDBJ whole genome shotgun (WGS) entry which is preliminary data.</text>
</comment>
<feature type="binding site" description="axial binding residue" evidence="12">
    <location>
        <position position="430"/>
    </location>
    <ligand>
        <name>heme</name>
        <dbReference type="ChEBI" id="CHEBI:30413"/>
    </ligand>
    <ligandPart>
        <name>Fe</name>
        <dbReference type="ChEBI" id="CHEBI:18248"/>
    </ligandPart>
</feature>
<evidence type="ECO:0000256" key="13">
    <source>
        <dbReference type="RuleBase" id="RU000461"/>
    </source>
</evidence>
<evidence type="ECO:0000256" key="14">
    <source>
        <dbReference type="SAM" id="SignalP"/>
    </source>
</evidence>
<dbReference type="Proteomes" id="UP001344447">
    <property type="component" value="Unassembled WGS sequence"/>
</dbReference>
<dbReference type="Gene3D" id="1.10.630.10">
    <property type="entry name" value="Cytochrome P450"/>
    <property type="match status" value="1"/>
</dbReference>
<keyword evidence="9 12" id="KW-0408">Iron</keyword>
<dbReference type="PANTHER" id="PTHR24303:SF11">
    <property type="entry name" value="CYTOCHROME P450 513A1-RELATED"/>
    <property type="match status" value="1"/>
</dbReference>
<name>A0AAN7TKH1_9MYCE</name>
<dbReference type="GO" id="GO:0016705">
    <property type="term" value="F:oxidoreductase activity, acting on paired donors, with incorporation or reduction of molecular oxygen"/>
    <property type="evidence" value="ECO:0007669"/>
    <property type="project" value="InterPro"/>
</dbReference>
<dbReference type="PANTHER" id="PTHR24303">
    <property type="entry name" value="HEME-BINDING MONOOXYGENASE FAMILY"/>
    <property type="match status" value="1"/>
</dbReference>
<keyword evidence="8 13" id="KW-0560">Oxidoreductase</keyword>
<feature type="chain" id="PRO_5042942567" description="Cytochrome P450" evidence="14">
    <location>
        <begin position="19"/>
        <end position="485"/>
    </location>
</feature>
<protein>
    <recommendedName>
        <fullName evidence="17">Cytochrome P450</fullName>
    </recommendedName>
</protein>